<dbReference type="GO" id="GO:0005524">
    <property type="term" value="F:ATP binding"/>
    <property type="evidence" value="ECO:0007669"/>
    <property type="project" value="UniProtKB-UniRule"/>
</dbReference>
<evidence type="ECO:0000313" key="12">
    <source>
        <dbReference type="EMBL" id="AZP36389.1"/>
    </source>
</evidence>
<evidence type="ECO:0000256" key="4">
    <source>
        <dbReference type="ARBA" id="ARBA00022679"/>
    </source>
</evidence>
<comment type="caution">
    <text evidence="11">Lacks conserved residue(s) required for the propagation of feature annotation.</text>
</comment>
<sequence>MNPIILYLIGMKGTGKSTICKKLSNKINYFYLDIDECIIKLYRKNISEIIKNNNWKKFRYYENFVLKIINNIKNIIVSTGGGIILLNKNNYYMNNNGKIIYLYANSKLILKRLKNDKNLKQRPKLTKKPFKEEIIEILKKRKNKYDKISNYKISSNLSIIKILKNICSYILHNLIK</sequence>
<dbReference type="GO" id="GO:0004765">
    <property type="term" value="F:shikimate kinase activity"/>
    <property type="evidence" value="ECO:0007669"/>
    <property type="project" value="UniProtKB-UniRule"/>
</dbReference>
<comment type="cofactor">
    <cofactor evidence="11">
        <name>Mg(2+)</name>
        <dbReference type="ChEBI" id="CHEBI:18420"/>
    </cofactor>
    <text evidence="11">Binds 1 Mg(2+) ion per subunit.</text>
</comment>
<dbReference type="Pfam" id="PF01202">
    <property type="entry name" value="SKI"/>
    <property type="match status" value="1"/>
</dbReference>
<protein>
    <recommendedName>
        <fullName evidence="11">Shikimate kinase 1</fullName>
        <shortName evidence="11">SK 1</shortName>
        <ecNumber evidence="11">2.7.1.71</ecNumber>
    </recommendedName>
</protein>
<dbReference type="GO" id="GO:0009073">
    <property type="term" value="P:aromatic amino acid family biosynthetic process"/>
    <property type="evidence" value="ECO:0007669"/>
    <property type="project" value="UniProtKB-KW"/>
</dbReference>
<evidence type="ECO:0000256" key="2">
    <source>
        <dbReference type="ARBA" id="ARBA00006997"/>
    </source>
</evidence>
<dbReference type="PANTHER" id="PTHR21087">
    <property type="entry name" value="SHIKIMATE KINASE"/>
    <property type="match status" value="1"/>
</dbReference>
<keyword evidence="5 11" id="KW-0547">Nucleotide-binding</keyword>
<dbReference type="PANTHER" id="PTHR21087:SF16">
    <property type="entry name" value="SHIKIMATE KINASE 1, CHLOROPLASTIC"/>
    <property type="match status" value="1"/>
</dbReference>
<evidence type="ECO:0000256" key="3">
    <source>
        <dbReference type="ARBA" id="ARBA00022605"/>
    </source>
</evidence>
<dbReference type="OrthoDB" id="9800332at2"/>
<keyword evidence="6 11" id="KW-0418">Kinase</keyword>
<feature type="binding site" evidence="11">
    <location>
        <position position="35"/>
    </location>
    <ligand>
        <name>substrate</name>
    </ligand>
</feature>
<dbReference type="InterPro" id="IPR031322">
    <property type="entry name" value="Shikimate/glucono_kinase"/>
</dbReference>
<comment type="function">
    <text evidence="11">Catalyzes the specific phosphorylation of the 3-hydroxyl group of shikimic acid using ATP as a cosubstrate.</text>
</comment>
<dbReference type="InterPro" id="IPR023000">
    <property type="entry name" value="Shikimate_kinase_CS"/>
</dbReference>
<feature type="binding site" evidence="11">
    <location>
        <position position="81"/>
    </location>
    <ligand>
        <name>substrate</name>
    </ligand>
</feature>
<keyword evidence="9 11" id="KW-0057">Aromatic amino acid biosynthesis</keyword>
<dbReference type="InterPro" id="IPR000623">
    <property type="entry name" value="Shikimate_kinase/TSH1"/>
</dbReference>
<feature type="binding site" evidence="11">
    <location>
        <position position="141"/>
    </location>
    <ligand>
        <name>substrate</name>
    </ligand>
</feature>
<comment type="catalytic activity">
    <reaction evidence="10 11">
        <text>shikimate + ATP = 3-phosphoshikimate + ADP + H(+)</text>
        <dbReference type="Rhea" id="RHEA:13121"/>
        <dbReference type="ChEBI" id="CHEBI:15378"/>
        <dbReference type="ChEBI" id="CHEBI:30616"/>
        <dbReference type="ChEBI" id="CHEBI:36208"/>
        <dbReference type="ChEBI" id="CHEBI:145989"/>
        <dbReference type="ChEBI" id="CHEBI:456216"/>
        <dbReference type="EC" id="2.7.1.71"/>
    </reaction>
</comment>
<keyword evidence="3 11" id="KW-0028">Amino-acid biosynthesis</keyword>
<dbReference type="UniPathway" id="UPA00053">
    <property type="reaction ID" value="UER00088"/>
</dbReference>
<gene>
    <name evidence="12" type="primary">aroL</name>
    <name evidence="11" type="synonym">aroK</name>
    <name evidence="12" type="ORF">C3B56_00306</name>
</gene>
<dbReference type="GO" id="GO:0000287">
    <property type="term" value="F:magnesium ion binding"/>
    <property type="evidence" value="ECO:0007669"/>
    <property type="project" value="UniProtKB-UniRule"/>
</dbReference>
<dbReference type="EC" id="2.7.1.71" evidence="11"/>
<dbReference type="HAMAP" id="MF_00109">
    <property type="entry name" value="Shikimate_kinase"/>
    <property type="match status" value="1"/>
</dbReference>
<keyword evidence="13" id="KW-1185">Reference proteome</keyword>
<evidence type="ECO:0000313" key="13">
    <source>
        <dbReference type="Proteomes" id="UP000274458"/>
    </source>
</evidence>
<dbReference type="Proteomes" id="UP000274458">
    <property type="component" value="Chromosome"/>
</dbReference>
<dbReference type="Gene3D" id="3.40.50.300">
    <property type="entry name" value="P-loop containing nucleotide triphosphate hydrolases"/>
    <property type="match status" value="1"/>
</dbReference>
<dbReference type="GO" id="GO:0008652">
    <property type="term" value="P:amino acid biosynthetic process"/>
    <property type="evidence" value="ECO:0007669"/>
    <property type="project" value="UniProtKB-KW"/>
</dbReference>
<evidence type="ECO:0000256" key="10">
    <source>
        <dbReference type="ARBA" id="ARBA00048567"/>
    </source>
</evidence>
<keyword evidence="7 11" id="KW-0067">ATP-binding</keyword>
<evidence type="ECO:0000256" key="8">
    <source>
        <dbReference type="ARBA" id="ARBA00022842"/>
    </source>
</evidence>
<keyword evidence="4 11" id="KW-0808">Transferase</keyword>
<comment type="similarity">
    <text evidence="2 11">Belongs to the shikimate kinase family.</text>
</comment>
<organism evidence="12 13">
    <name type="scientific">Candidatus Annandia adelgestsuga</name>
    <dbReference type="NCBI Taxonomy" id="1302411"/>
    <lineage>
        <taxon>Bacteria</taxon>
        <taxon>Pseudomonadati</taxon>
        <taxon>Pseudomonadota</taxon>
        <taxon>Gammaproteobacteria</taxon>
        <taxon>Enterobacterales</taxon>
        <taxon>Enterobacteriaceae</taxon>
        <taxon>Candidatus Annandia</taxon>
    </lineage>
</organism>
<evidence type="ECO:0000256" key="6">
    <source>
        <dbReference type="ARBA" id="ARBA00022777"/>
    </source>
</evidence>
<feature type="binding site" evidence="11">
    <location>
        <begin position="13"/>
        <end position="18"/>
    </location>
    <ligand>
        <name>ATP</name>
        <dbReference type="ChEBI" id="CHEBI:30616"/>
    </ligand>
</feature>
<dbReference type="PROSITE" id="PS01128">
    <property type="entry name" value="SHIKIMATE_KINASE"/>
    <property type="match status" value="1"/>
</dbReference>
<evidence type="ECO:0000256" key="5">
    <source>
        <dbReference type="ARBA" id="ARBA00022741"/>
    </source>
</evidence>
<accession>A0A3S9J811</accession>
<evidence type="ECO:0000256" key="1">
    <source>
        <dbReference type="ARBA" id="ARBA00004842"/>
    </source>
</evidence>
<evidence type="ECO:0000256" key="9">
    <source>
        <dbReference type="ARBA" id="ARBA00023141"/>
    </source>
</evidence>
<dbReference type="AlphaFoldDB" id="A0A3S9J811"/>
<reference evidence="12 13" key="1">
    <citation type="journal article" date="2018" name="Genome Biol. Evol.">
        <title>Partnering With a Pest: Genomes of Hemlock Woolly Adelgid Symbionts Reveal Atypical Nutritional Provisioning Patterns in Dual-Obligate Bacteria.</title>
        <authorList>
            <person name="Weglarz K.M."/>
            <person name="Havill N.P."/>
            <person name="Burke G.R."/>
            <person name="von Dohlen C.D."/>
        </authorList>
    </citation>
    <scope>NUCLEOTIDE SEQUENCE [LARGE SCALE GENOMIC DNA]</scope>
    <source>
        <strain evidence="12">ENA</strain>
    </source>
</reference>
<comment type="subcellular location">
    <subcellularLocation>
        <location evidence="11">Cytoplasm</location>
    </subcellularLocation>
</comment>
<dbReference type="RefSeq" id="WP_126071663.1">
    <property type="nucleotide sequence ID" value="NZ_CP026513.1"/>
</dbReference>
<dbReference type="GO" id="GO:0009423">
    <property type="term" value="P:chorismate biosynthetic process"/>
    <property type="evidence" value="ECO:0007669"/>
    <property type="project" value="UniProtKB-UniRule"/>
</dbReference>
<evidence type="ECO:0000256" key="11">
    <source>
        <dbReference type="HAMAP-Rule" id="MF_00109"/>
    </source>
</evidence>
<dbReference type="EMBL" id="CP026513">
    <property type="protein sequence ID" value="AZP36389.1"/>
    <property type="molecule type" value="Genomic_DNA"/>
</dbReference>
<keyword evidence="8 11" id="KW-0460">Magnesium</keyword>
<dbReference type="GO" id="GO:0005829">
    <property type="term" value="C:cytosol"/>
    <property type="evidence" value="ECO:0007669"/>
    <property type="project" value="TreeGrafter"/>
</dbReference>
<keyword evidence="11" id="KW-0479">Metal-binding</keyword>
<feature type="binding site" evidence="11">
    <location>
        <position position="59"/>
    </location>
    <ligand>
        <name>substrate</name>
    </ligand>
</feature>
<dbReference type="InterPro" id="IPR027417">
    <property type="entry name" value="P-loop_NTPase"/>
</dbReference>
<dbReference type="SUPFAM" id="SSF52540">
    <property type="entry name" value="P-loop containing nucleoside triphosphate hydrolases"/>
    <property type="match status" value="1"/>
</dbReference>
<dbReference type="KEGG" id="aade:C3B56_00306"/>
<comment type="pathway">
    <text evidence="1 11">Metabolic intermediate biosynthesis; chorismate biosynthesis; chorismate from D-erythrose 4-phosphate and phosphoenolpyruvate: step 5/7.</text>
</comment>
<proteinExistence type="inferred from homology"/>
<dbReference type="PRINTS" id="PR01100">
    <property type="entry name" value="SHIKIMTKNASE"/>
</dbReference>
<feature type="binding site" evidence="11">
    <location>
        <position position="122"/>
    </location>
    <ligand>
        <name>ATP</name>
        <dbReference type="ChEBI" id="CHEBI:30616"/>
    </ligand>
</feature>
<keyword evidence="11" id="KW-0963">Cytoplasm</keyword>
<feature type="binding site" evidence="11">
    <location>
        <position position="17"/>
    </location>
    <ligand>
        <name>Mg(2+)</name>
        <dbReference type="ChEBI" id="CHEBI:18420"/>
    </ligand>
</feature>
<comment type="subunit">
    <text evidence="11">Monomer.</text>
</comment>
<evidence type="ECO:0000256" key="7">
    <source>
        <dbReference type="ARBA" id="ARBA00022840"/>
    </source>
</evidence>
<name>A0A3S9J811_9ENTR</name>